<dbReference type="Gene3D" id="3.10.10.10">
    <property type="entry name" value="HIV Type 1 Reverse Transcriptase, subunit A, domain 1"/>
    <property type="match status" value="1"/>
</dbReference>
<gene>
    <name evidence="3" type="ORF">Tci_012352</name>
</gene>
<proteinExistence type="predicted"/>
<feature type="domain" description="Integrase catalytic" evidence="2">
    <location>
        <begin position="827"/>
        <end position="923"/>
    </location>
</feature>
<dbReference type="EMBL" id="BKCJ010001294">
    <property type="protein sequence ID" value="GEU40374.1"/>
    <property type="molecule type" value="Genomic_DNA"/>
</dbReference>
<dbReference type="SUPFAM" id="SSF56672">
    <property type="entry name" value="DNA/RNA polymerases"/>
    <property type="match status" value="1"/>
</dbReference>
<dbReference type="GO" id="GO:0015074">
    <property type="term" value="P:DNA integration"/>
    <property type="evidence" value="ECO:0007669"/>
    <property type="project" value="InterPro"/>
</dbReference>
<feature type="region of interest" description="Disordered" evidence="1">
    <location>
        <begin position="1"/>
        <end position="97"/>
    </location>
</feature>
<dbReference type="Pfam" id="PF24626">
    <property type="entry name" value="SH3_Tf2-1"/>
    <property type="match status" value="1"/>
</dbReference>
<dbReference type="InterPro" id="IPR036397">
    <property type="entry name" value="RNaseH_sf"/>
</dbReference>
<dbReference type="Pfam" id="PF08284">
    <property type="entry name" value="RVP_2"/>
    <property type="match status" value="1"/>
</dbReference>
<dbReference type="PROSITE" id="PS50994">
    <property type="entry name" value="INTEGRASE"/>
    <property type="match status" value="1"/>
</dbReference>
<dbReference type="InterPro" id="IPR001584">
    <property type="entry name" value="Integrase_cat-core"/>
</dbReference>
<keyword evidence="3" id="KW-0695">RNA-directed DNA polymerase</keyword>
<sequence length="1224" mass="141023">MSASENFPVTYTEAPPSPDYVLGPEHPPLPTYAPEFVPKPVYLEFMPSEDDILPAEEEDDDEEEESFRDDDDDEEKDEDEEAKEEHPALVDSVPPPVHHVTARMSVRAQTPISLPSETESCHDQAKSRVTIYFPSTTIEYTAIKNTTSSTSSPHLLLPSMSRRADIPEVTLLPRKRLCIALGLRFKVDKSSSTPTARPTRGFRADYRFVGTLNDEIRRDPEREDDRLLMSGQLNMLLRDRHTHARTARLMEIEARLSCEAWVQSMDASDTAPRDAGRSRNGEDNHDFRTGLKRHAPPARKIETVFRISNYTVENQIKFATCTLLGSALTWWNSHVKTVGPDVAYAMTWTNQKKKMTDKYCPRGKIKKLEVELWNLKVKGTDMVSYNQCFHELALMNARMFPEESDKIERYIDGLPDMIHESVMASKPKTMQDAIEFTTELMDKKISIFAERQAKNKRTSFMSTTFSFQIDITPTTLDHYYDVELADGRISGLNTIIRGFTLNFLNHSFNIDLMPIELGSFNVIIGIDWLAKYHAVIVCAEKIVRIPKGNETLIVHADRRCHVFLAHVTIKEIEDKSEKKRLEDVPIIRDFLEVFLEDLPSLPLTRQVEFQIDLIPGAAPIARAPYRLAPSEMKELSDQLKELSDKGFIRPNSSPWGTLNKEEHKEYLKLILELLKKEELYAKFSKCEFWIPKGEKAKAAFQLIKQKLCSALILDLPKGSKDFVVYCDASHKGLGAVLMQKEKAKKPDNIKKEDVGGMIRKDIPKEKLEPRTNGTLSLNGRSWLPCYGDLRTVIMHDSHKSKYSVHSGSDKMYQDMKKLYWPSGLLVQPKTPQWKWDNITMDFIMKLPMSSQGYDTIWVIVDRLTKSAIFVPIRETDPMEKMARMYLKEVVTSHKIPISIICDRDPKFTSNFLRSLQKALGTSLDMREVQLLGPEIVQETIEKIIQIKQRIQAARDRQKSYAKLKRKPMEFQVGDRVMLKVSPWKGVVHFGKCRKLNPRYVGPFKVLEQVRSVAYKLELLQELSKVHNTFHVSNLKKCYADEPLVVPLDGLHFDDKLHFVEEPIEIIDQEVKRLKRIRILIVKVRWSSRRGPEFTWEREDQFRKKRNSAYVFLGQAKYVSKRFMTGAENRPPILKKSKYDSWASRIRLFIKGKKHGRRMLDSIDNGLLVYPTVEENEKTRPNKYSELTEAQPQDDCDVQATNIILRGLPPDMYVLVNHQEDAKDI</sequence>
<comment type="caution">
    <text evidence="3">The sequence shown here is derived from an EMBL/GenBank/DDBJ whole genome shotgun (WGS) entry which is preliminary data.</text>
</comment>
<evidence type="ECO:0000256" key="1">
    <source>
        <dbReference type="SAM" id="MobiDB-lite"/>
    </source>
</evidence>
<keyword evidence="3" id="KW-0808">Transferase</keyword>
<dbReference type="CDD" id="cd00303">
    <property type="entry name" value="retropepsin_like"/>
    <property type="match status" value="1"/>
</dbReference>
<dbReference type="Pfam" id="PF17919">
    <property type="entry name" value="RT_RNaseH_2"/>
    <property type="match status" value="1"/>
</dbReference>
<dbReference type="PANTHER" id="PTHR46148:SF59">
    <property type="entry name" value="NUCLEOTIDYLTRANSFERASE, RIBONUCLEASE H"/>
    <property type="match status" value="1"/>
</dbReference>
<keyword evidence="3" id="KW-0548">Nucleotidyltransferase</keyword>
<accession>A0A6L2JXL8</accession>
<dbReference type="AlphaFoldDB" id="A0A6L2JXL8"/>
<evidence type="ECO:0000313" key="3">
    <source>
        <dbReference type="EMBL" id="GEU40374.1"/>
    </source>
</evidence>
<feature type="compositionally biased region" description="Acidic residues" evidence="1">
    <location>
        <begin position="47"/>
        <end position="82"/>
    </location>
</feature>
<dbReference type="GO" id="GO:0003964">
    <property type="term" value="F:RNA-directed DNA polymerase activity"/>
    <property type="evidence" value="ECO:0007669"/>
    <property type="project" value="UniProtKB-KW"/>
</dbReference>
<dbReference type="InterPro" id="IPR005162">
    <property type="entry name" value="Retrotrans_gag_dom"/>
</dbReference>
<feature type="compositionally biased region" description="Basic and acidic residues" evidence="1">
    <location>
        <begin position="271"/>
        <end position="289"/>
    </location>
</feature>
<dbReference type="InterPro" id="IPR012337">
    <property type="entry name" value="RNaseH-like_sf"/>
</dbReference>
<dbReference type="Pfam" id="PF03732">
    <property type="entry name" value="Retrotrans_gag"/>
    <property type="match status" value="1"/>
</dbReference>
<dbReference type="Gene3D" id="2.40.70.10">
    <property type="entry name" value="Acid Proteases"/>
    <property type="match status" value="1"/>
</dbReference>
<reference evidence="3" key="1">
    <citation type="journal article" date="2019" name="Sci. Rep.">
        <title>Draft genome of Tanacetum cinerariifolium, the natural source of mosquito coil.</title>
        <authorList>
            <person name="Yamashiro T."/>
            <person name="Shiraishi A."/>
            <person name="Satake H."/>
            <person name="Nakayama K."/>
        </authorList>
    </citation>
    <scope>NUCLEOTIDE SEQUENCE</scope>
</reference>
<name>A0A6L2JXL8_TANCI</name>
<dbReference type="Gene3D" id="3.30.420.10">
    <property type="entry name" value="Ribonuclease H-like superfamily/Ribonuclease H"/>
    <property type="match status" value="1"/>
</dbReference>
<dbReference type="InterPro" id="IPR041577">
    <property type="entry name" value="RT_RNaseH_2"/>
</dbReference>
<evidence type="ECO:0000259" key="2">
    <source>
        <dbReference type="PROSITE" id="PS50994"/>
    </source>
</evidence>
<organism evidence="3">
    <name type="scientific">Tanacetum cinerariifolium</name>
    <name type="common">Dalmatian daisy</name>
    <name type="synonym">Chrysanthemum cinerariifolium</name>
    <dbReference type="NCBI Taxonomy" id="118510"/>
    <lineage>
        <taxon>Eukaryota</taxon>
        <taxon>Viridiplantae</taxon>
        <taxon>Streptophyta</taxon>
        <taxon>Embryophyta</taxon>
        <taxon>Tracheophyta</taxon>
        <taxon>Spermatophyta</taxon>
        <taxon>Magnoliopsida</taxon>
        <taxon>eudicotyledons</taxon>
        <taxon>Gunneridae</taxon>
        <taxon>Pentapetalae</taxon>
        <taxon>asterids</taxon>
        <taxon>campanulids</taxon>
        <taxon>Asterales</taxon>
        <taxon>Asteraceae</taxon>
        <taxon>Asteroideae</taxon>
        <taxon>Anthemideae</taxon>
        <taxon>Anthemidinae</taxon>
        <taxon>Tanacetum</taxon>
    </lineage>
</organism>
<dbReference type="InterPro" id="IPR021109">
    <property type="entry name" value="Peptidase_aspartic_dom_sf"/>
</dbReference>
<dbReference type="PANTHER" id="PTHR46148">
    <property type="entry name" value="CHROMO DOMAIN-CONTAINING PROTEIN"/>
    <property type="match status" value="1"/>
</dbReference>
<dbReference type="GO" id="GO:0003676">
    <property type="term" value="F:nucleic acid binding"/>
    <property type="evidence" value="ECO:0007669"/>
    <property type="project" value="InterPro"/>
</dbReference>
<dbReference type="InterPro" id="IPR043502">
    <property type="entry name" value="DNA/RNA_pol_sf"/>
</dbReference>
<protein>
    <submittedName>
        <fullName evidence="3">Reverse transcriptase domain-containing protein</fullName>
    </submittedName>
</protein>
<feature type="region of interest" description="Disordered" evidence="1">
    <location>
        <begin position="267"/>
        <end position="293"/>
    </location>
</feature>
<dbReference type="InterPro" id="IPR056924">
    <property type="entry name" value="SH3_Tf2-1"/>
</dbReference>
<dbReference type="SUPFAM" id="SSF53098">
    <property type="entry name" value="Ribonuclease H-like"/>
    <property type="match status" value="1"/>
</dbReference>